<sequence length="516" mass="58556">MRTVGIGIDLGSSSFRIGVFDSETDELIEQESHKVGYLYYKDNIFTQSTHDIIKAIDVTFARLKLSNFNVRSIGVAATCSMVVGKQDGNNLIPTHIYEDFKTDNCQDVLFWMHSAARKETMYLNKTVDNRVLSFFGGKFFPEMAIPKLLMLSKIKLRNELTVIDLHRWLLWIVCLKLDYDVNLPVNVVNSNGIGHDGELFGWKSDFYDKLNLDGIFIGNNNAIDSKISIGDSCIDCYSSWFPTIKKETLNNALFAIAGTSTCFLYATDKTERFFNGIWGPFKDILFNRDHHQSIDPFSVYESGISKTGLLLEQLLLEHPVSKSTEGDILGLIEKEIQLIEKKENTSIHTLVNELYYEEDAACNESPFIKQNKNGISRQPYNDDFRDITLKYIVIVETLAFQIADVIQVFRDNNLHINTFVIVGSQAKNKRMLSVLKSLCKNLELWSTQGNEDKIGVKGAYLLGKSRSNNESLIHSLASSSEKLTRIDVSLKISAKTTSLLEQKYLIYKSLVNTKMR</sequence>
<dbReference type="PANTHER" id="PTHR43435">
    <property type="entry name" value="RIBULOKINASE"/>
    <property type="match status" value="1"/>
</dbReference>
<keyword evidence="3" id="KW-1185">Reference proteome</keyword>
<feature type="domain" description="Carbohydrate kinase FGGY C-terminal" evidence="1">
    <location>
        <begin position="254"/>
        <end position="435"/>
    </location>
</feature>
<organism evidence="2 3">
    <name type="scientific">Kluyveromyces marxianus</name>
    <name type="common">Yeast</name>
    <name type="synonym">Candida kefyr</name>
    <dbReference type="NCBI Taxonomy" id="4911"/>
    <lineage>
        <taxon>Eukaryota</taxon>
        <taxon>Fungi</taxon>
        <taxon>Dikarya</taxon>
        <taxon>Ascomycota</taxon>
        <taxon>Saccharomycotina</taxon>
        <taxon>Saccharomycetes</taxon>
        <taxon>Saccharomycetales</taxon>
        <taxon>Saccharomycetaceae</taxon>
        <taxon>Kluyveromyces</taxon>
    </lineage>
</organism>
<protein>
    <submittedName>
        <fullName evidence="2">Protein MPA43</fullName>
    </submittedName>
</protein>
<reference evidence="2 3" key="1">
    <citation type="submission" date="2016-03" db="EMBL/GenBank/DDBJ databases">
        <title>How can Kluyveromyces marxianus grow so fast - potential evolutionary course in Saccharomyces Complex revealed by comparative genomics.</title>
        <authorList>
            <person name="Mo W."/>
            <person name="Lu W."/>
            <person name="Yang X."/>
            <person name="Qi J."/>
            <person name="Lv H."/>
        </authorList>
    </citation>
    <scope>NUCLEOTIDE SEQUENCE [LARGE SCALE GENOMIC DNA]</scope>
    <source>
        <strain evidence="2 3">FIM1</strain>
    </source>
</reference>
<dbReference type="SUPFAM" id="SSF53067">
    <property type="entry name" value="Actin-like ATPase domain"/>
    <property type="match status" value="2"/>
</dbReference>
<dbReference type="PANTHER" id="PTHR43435:SF1">
    <property type="entry name" value="PROTEIN MPA43"/>
    <property type="match status" value="1"/>
</dbReference>
<name>A0ABX6EP86_KLUMA</name>
<evidence type="ECO:0000259" key="1">
    <source>
        <dbReference type="Pfam" id="PF02782"/>
    </source>
</evidence>
<dbReference type="Gene3D" id="3.30.420.40">
    <property type="match status" value="2"/>
</dbReference>
<dbReference type="InterPro" id="IPR043129">
    <property type="entry name" value="ATPase_NBD"/>
</dbReference>
<gene>
    <name evidence="2" type="primary">MPA43</name>
    <name evidence="2" type="ORF">FIM1_726</name>
</gene>
<proteinExistence type="predicted"/>
<evidence type="ECO:0000313" key="2">
    <source>
        <dbReference type="EMBL" id="QGN14075.1"/>
    </source>
</evidence>
<evidence type="ECO:0000313" key="3">
    <source>
        <dbReference type="Proteomes" id="UP000422736"/>
    </source>
</evidence>
<accession>A0ABX6EP86</accession>
<dbReference type="InterPro" id="IPR018485">
    <property type="entry name" value="FGGY_C"/>
</dbReference>
<dbReference type="Pfam" id="PF02782">
    <property type="entry name" value="FGGY_C"/>
    <property type="match status" value="1"/>
</dbReference>
<dbReference type="Proteomes" id="UP000422736">
    <property type="component" value="Chromosome 1"/>
</dbReference>
<dbReference type="EMBL" id="CP015054">
    <property type="protein sequence ID" value="QGN14075.1"/>
    <property type="molecule type" value="Genomic_DNA"/>
</dbReference>
<reference evidence="2 3" key="2">
    <citation type="submission" date="2019-11" db="EMBL/GenBank/DDBJ databases">
        <authorList>
            <person name="Lu H."/>
        </authorList>
    </citation>
    <scope>NUCLEOTIDE SEQUENCE [LARGE SCALE GENOMIC DNA]</scope>
    <source>
        <strain evidence="2 3">FIM1</strain>
    </source>
</reference>